<proteinExistence type="predicted"/>
<dbReference type="AlphaFoldDB" id="A0A1M5TEE1"/>
<name>A0A1M5TEE1_9FIRM</name>
<dbReference type="RefSeq" id="WP_073075660.1">
    <property type="nucleotide sequence ID" value="NZ_FQXV01000001.1"/>
</dbReference>
<protein>
    <recommendedName>
        <fullName evidence="1">DUF4037 domain-containing protein</fullName>
    </recommendedName>
</protein>
<dbReference type="InterPro" id="IPR025117">
    <property type="entry name" value="DUF4037"/>
</dbReference>
<feature type="domain" description="DUF4037" evidence="1">
    <location>
        <begin position="124"/>
        <end position="223"/>
    </location>
</feature>
<sequence length="311" mass="35487">MNGMELSRQYFSDVAAPRLKSGFPDLYGRLSAGLVGNGSECFGYDDALSRDHDWGVDFFIWVTAGDREAISNLRKWKAALIEEMPPEYPRTRSEYGARIGVMTTGDFYISLIGCPEGPDDIPGWRRIPEENLAMATNGEVFIDNAGAFTATRERLLRYYPEDIRRKKLAARCMAIAQTGQYNLDRCFKRRDWVTYKTVLARFTDSVIGAVFLLNRVFRPYYKWAYRRMTELPVLGGQIGGHLARIARSDGDGGEIFEENKSDIDEICALLVRELQRQRLALSDDWFLTTQGEEIQHSIQDGFLRSLPAQYE</sequence>
<keyword evidence="3" id="KW-1185">Reference proteome</keyword>
<reference evidence="2 3" key="1">
    <citation type="submission" date="2016-11" db="EMBL/GenBank/DDBJ databases">
        <authorList>
            <person name="Jaros S."/>
            <person name="Januszkiewicz K."/>
            <person name="Wedrychowicz H."/>
        </authorList>
    </citation>
    <scope>NUCLEOTIDE SEQUENCE [LARGE SCALE GENOMIC DNA]</scope>
    <source>
        <strain evidence="2 3">DSM 10068</strain>
    </source>
</reference>
<organism evidence="2 3">
    <name type="scientific">Sporobacter termitidis DSM 10068</name>
    <dbReference type="NCBI Taxonomy" id="1123282"/>
    <lineage>
        <taxon>Bacteria</taxon>
        <taxon>Bacillati</taxon>
        <taxon>Bacillota</taxon>
        <taxon>Clostridia</taxon>
        <taxon>Eubacteriales</taxon>
        <taxon>Oscillospiraceae</taxon>
        <taxon>Sporobacter</taxon>
    </lineage>
</organism>
<dbReference type="OrthoDB" id="3030at2"/>
<evidence type="ECO:0000313" key="2">
    <source>
        <dbReference type="EMBL" id="SHH49137.1"/>
    </source>
</evidence>
<dbReference type="EMBL" id="FQXV01000001">
    <property type="protein sequence ID" value="SHH49137.1"/>
    <property type="molecule type" value="Genomic_DNA"/>
</dbReference>
<evidence type="ECO:0000313" key="3">
    <source>
        <dbReference type="Proteomes" id="UP000183995"/>
    </source>
</evidence>
<evidence type="ECO:0000259" key="1">
    <source>
        <dbReference type="Pfam" id="PF13228"/>
    </source>
</evidence>
<accession>A0A1M5TEE1</accession>
<gene>
    <name evidence="2" type="ORF">SAMN02745823_00059</name>
</gene>
<dbReference type="Proteomes" id="UP000183995">
    <property type="component" value="Unassembled WGS sequence"/>
</dbReference>
<dbReference type="Pfam" id="PF13228">
    <property type="entry name" value="DUF4037"/>
    <property type="match status" value="1"/>
</dbReference>
<dbReference type="STRING" id="1123282.SAMN02745823_00059"/>